<comment type="caution">
    <text evidence="3">The sequence shown here is derived from an EMBL/GenBank/DDBJ whole genome shotgun (WGS) entry which is preliminary data.</text>
</comment>
<dbReference type="InterPro" id="IPR035992">
    <property type="entry name" value="Ricin_B-like_lectins"/>
</dbReference>
<evidence type="ECO:0000313" key="4">
    <source>
        <dbReference type="Proteomes" id="UP000632138"/>
    </source>
</evidence>
<evidence type="ECO:0000256" key="1">
    <source>
        <dbReference type="SAM" id="MobiDB-lite"/>
    </source>
</evidence>
<dbReference type="InterPro" id="IPR000772">
    <property type="entry name" value="Ricin_B_lectin"/>
</dbReference>
<protein>
    <submittedName>
        <fullName evidence="3">Ricin-type beta-trefoil lectin domain protein</fullName>
    </submittedName>
</protein>
<dbReference type="SUPFAM" id="SSF50370">
    <property type="entry name" value="Ricin B-like lectins"/>
    <property type="match status" value="1"/>
</dbReference>
<organism evidence="3 4">
    <name type="scientific">Paractinoplanes ovalisporus</name>
    <dbReference type="NCBI Taxonomy" id="2810368"/>
    <lineage>
        <taxon>Bacteria</taxon>
        <taxon>Bacillati</taxon>
        <taxon>Actinomycetota</taxon>
        <taxon>Actinomycetes</taxon>
        <taxon>Micromonosporales</taxon>
        <taxon>Micromonosporaceae</taxon>
        <taxon>Paractinoplanes</taxon>
    </lineage>
</organism>
<evidence type="ECO:0000259" key="2">
    <source>
        <dbReference type="SMART" id="SM00458"/>
    </source>
</evidence>
<accession>A0ABS2AVL4</accession>
<dbReference type="EMBL" id="JAENHP010000050">
    <property type="protein sequence ID" value="MBM2623889.1"/>
    <property type="molecule type" value="Genomic_DNA"/>
</dbReference>
<dbReference type="SMART" id="SM00458">
    <property type="entry name" value="RICIN"/>
    <property type="match status" value="1"/>
</dbReference>
<dbReference type="Proteomes" id="UP000632138">
    <property type="component" value="Unassembled WGS sequence"/>
</dbReference>
<gene>
    <name evidence="3" type="ORF">JIG36_51215</name>
</gene>
<feature type="domain" description="Ricin B lectin" evidence="2">
    <location>
        <begin position="54"/>
        <end position="183"/>
    </location>
</feature>
<dbReference type="PROSITE" id="PS50231">
    <property type="entry name" value="RICIN_B_LECTIN"/>
    <property type="match status" value="1"/>
</dbReference>
<dbReference type="SUPFAM" id="SSF49899">
    <property type="entry name" value="Concanavalin A-like lectins/glucanases"/>
    <property type="match status" value="1"/>
</dbReference>
<evidence type="ECO:0000313" key="3">
    <source>
        <dbReference type="EMBL" id="MBM2623889.1"/>
    </source>
</evidence>
<reference evidence="3 4" key="1">
    <citation type="submission" date="2021-01" db="EMBL/GenBank/DDBJ databases">
        <title>Actinoplanes sp. nov. LDG1-06 isolated from lichen.</title>
        <authorList>
            <person name="Saeng-In P."/>
            <person name="Phongsopitanun W."/>
            <person name="Kanchanasin P."/>
            <person name="Yuki M."/>
            <person name="Kudo T."/>
            <person name="Ohkuma M."/>
            <person name="Tanasupawat S."/>
        </authorList>
    </citation>
    <scope>NUCLEOTIDE SEQUENCE [LARGE SCALE GENOMIC DNA]</scope>
    <source>
        <strain evidence="3 4">LDG1-06</strain>
    </source>
</reference>
<dbReference type="InterPro" id="IPR013320">
    <property type="entry name" value="ConA-like_dom_sf"/>
</dbReference>
<proteinExistence type="predicted"/>
<dbReference type="Gene3D" id="2.60.120.200">
    <property type="match status" value="1"/>
</dbReference>
<dbReference type="CDD" id="cd23451">
    <property type="entry name" value="beta-trefoil_Ricin_laminarinase"/>
    <property type="match status" value="1"/>
</dbReference>
<keyword evidence="4" id="KW-1185">Reference proteome</keyword>
<dbReference type="Gene3D" id="2.80.10.50">
    <property type="match status" value="2"/>
</dbReference>
<name>A0ABS2AVL4_9ACTN</name>
<dbReference type="Pfam" id="PF00652">
    <property type="entry name" value="Ricin_B_lectin"/>
    <property type="match status" value="1"/>
</dbReference>
<sequence length="184" mass="19374">MEEFRKPFHVIFNLALGGSYPGQNPVQSQFPLTALVDYVRYYQDGGGTTPPPTGGPATQINGPGGKCVDVAGDDTGGNSAAVQLWTCQGSSVSQDQQWSWNGQTLRTLGRCLDVNGAGTTNGTQVQLYDCNGSGAQNWVQEGSRLRNPNSNRCLDAPSGSTANGARLQIWDCNGSAAQSFVKAA</sequence>
<feature type="region of interest" description="Disordered" evidence="1">
    <location>
        <begin position="45"/>
        <end position="64"/>
    </location>
</feature>